<dbReference type="PANTHER" id="PTHR30349">
    <property type="entry name" value="PHAGE INTEGRASE-RELATED"/>
    <property type="match status" value="1"/>
</dbReference>
<dbReference type="GO" id="GO:0006310">
    <property type="term" value="P:DNA recombination"/>
    <property type="evidence" value="ECO:0007669"/>
    <property type="project" value="UniProtKB-KW"/>
</dbReference>
<dbReference type="AlphaFoldDB" id="A0A1S2M3G0"/>
<evidence type="ECO:0000256" key="1">
    <source>
        <dbReference type="ARBA" id="ARBA00008857"/>
    </source>
</evidence>
<dbReference type="EMBL" id="CP063356">
    <property type="protein sequence ID" value="QOY34229.1"/>
    <property type="molecule type" value="Genomic_DNA"/>
</dbReference>
<feature type="domain" description="Tyr recombinase" evidence="5">
    <location>
        <begin position="107"/>
        <end position="294"/>
    </location>
</feature>
<dbReference type="PROSITE" id="PS51898">
    <property type="entry name" value="TYR_RECOMBINASE"/>
    <property type="match status" value="1"/>
</dbReference>
<dbReference type="Proteomes" id="UP000180175">
    <property type="component" value="Chromosome"/>
</dbReference>
<evidence type="ECO:0000313" key="7">
    <source>
        <dbReference type="EMBL" id="OIJ19126.1"/>
    </source>
</evidence>
<feature type="domain" description="Core-binding (CB)" evidence="6">
    <location>
        <begin position="1"/>
        <end position="87"/>
    </location>
</feature>
<evidence type="ECO:0000313" key="8">
    <source>
        <dbReference type="EMBL" id="QOY34229.1"/>
    </source>
</evidence>
<keyword evidence="9" id="KW-1185">Reference proteome</keyword>
<dbReference type="KEGG" id="aia:AWH56_016010"/>
<evidence type="ECO:0000259" key="5">
    <source>
        <dbReference type="PROSITE" id="PS51898"/>
    </source>
</evidence>
<dbReference type="InterPro" id="IPR050090">
    <property type="entry name" value="Tyrosine_recombinase_XerCD"/>
</dbReference>
<reference evidence="7 9" key="1">
    <citation type="submission" date="2016-10" db="EMBL/GenBank/DDBJ databases">
        <title>Draft genome sequences of four alkaliphilic bacteria belonging to the Anaerobacillus genus.</title>
        <authorList>
            <person name="Bassil N.M."/>
            <person name="Lloyd J.R."/>
        </authorList>
    </citation>
    <scope>NUCLEOTIDE SEQUENCE [LARGE SCALE GENOMIC DNA]</scope>
    <source>
        <strain evidence="7 9">NB2006</strain>
    </source>
</reference>
<keyword evidence="3" id="KW-0233">DNA recombination</keyword>
<dbReference type="InterPro" id="IPR002104">
    <property type="entry name" value="Integrase_catalytic"/>
</dbReference>
<accession>A0A1S2M3G0</accession>
<dbReference type="Pfam" id="PF00589">
    <property type="entry name" value="Phage_integrase"/>
    <property type="match status" value="1"/>
</dbReference>
<name>A0A1S2M3G0_9BACI</name>
<organism evidence="7 9">
    <name type="scientific">Anaerobacillus isosaccharinicus</name>
    <dbReference type="NCBI Taxonomy" id="1532552"/>
    <lineage>
        <taxon>Bacteria</taxon>
        <taxon>Bacillati</taxon>
        <taxon>Bacillota</taxon>
        <taxon>Bacilli</taxon>
        <taxon>Bacillales</taxon>
        <taxon>Bacillaceae</taxon>
        <taxon>Anaerobacillus</taxon>
    </lineage>
</organism>
<evidence type="ECO:0000256" key="3">
    <source>
        <dbReference type="ARBA" id="ARBA00023172"/>
    </source>
</evidence>
<dbReference type="InterPro" id="IPR011010">
    <property type="entry name" value="DNA_brk_join_enz"/>
</dbReference>
<gene>
    <name evidence="8" type="ORF">AWH56_016010</name>
    <name evidence="7" type="ORF">AWH56_10045</name>
</gene>
<keyword evidence="2 4" id="KW-0238">DNA-binding</keyword>
<evidence type="ECO:0000256" key="2">
    <source>
        <dbReference type="ARBA" id="ARBA00023125"/>
    </source>
</evidence>
<comment type="similarity">
    <text evidence="1">Belongs to the 'phage' integrase family.</text>
</comment>
<evidence type="ECO:0000259" key="6">
    <source>
        <dbReference type="PROSITE" id="PS51900"/>
    </source>
</evidence>
<reference evidence="8" key="4">
    <citation type="submission" date="2020-10" db="EMBL/GenBank/DDBJ databases">
        <authorList>
            <person name="Bassil N.M."/>
            <person name="Lloyd J.R."/>
        </authorList>
    </citation>
    <scope>NUCLEOTIDE SEQUENCE</scope>
    <source>
        <strain evidence="8">NB2006</strain>
    </source>
</reference>
<dbReference type="Gene3D" id="1.10.150.130">
    <property type="match status" value="1"/>
</dbReference>
<reference evidence="8 9" key="2">
    <citation type="journal article" date="2017" name="Genome Announc.">
        <title>Draft Genome Sequences of Four Alkaliphilic Bacteria Belonging to the Anaerobacillus Genus.</title>
        <authorList>
            <person name="Bassil N.M."/>
            <person name="Lloyd J.R."/>
        </authorList>
    </citation>
    <scope>NUCLEOTIDE SEQUENCE [LARGE SCALE GENOMIC DNA]</scope>
    <source>
        <strain evidence="8 9">NB2006</strain>
    </source>
</reference>
<dbReference type="GO" id="GO:0015074">
    <property type="term" value="P:DNA integration"/>
    <property type="evidence" value="ECO:0007669"/>
    <property type="project" value="InterPro"/>
</dbReference>
<dbReference type="InterPro" id="IPR044068">
    <property type="entry name" value="CB"/>
</dbReference>
<protein>
    <submittedName>
        <fullName evidence="8">Tyrosine-type recombinase/integrase</fullName>
    </submittedName>
</protein>
<sequence>MLIEMAQKEFYSEKKFEGLTKNSLECYEIFFKSWNEWLVEEKIEHVDELSPRVVKKYMAYCLDERNNKPTSVNSKLKMLRTFARWLHSEKITKEVFTENIKTMRQDVEPKMVRDEDIQHAIHHLRRAKRRENTFESRRNYTMLLFMIGTGMRLSEIEQLDWNDIDLNGYLITIGKSKSRKTQSIPLSETLAKELLDWRYYIENKFGEVPTPVFVTKTKTRLTKNGIQLFFKRLKKNLGIQGDFSAHCMRNVYIKNLLKNGANLREVQLLARHSKIEVTRQYVGYFAHELKDALERHNPLRDLL</sequence>
<dbReference type="InterPro" id="IPR010998">
    <property type="entry name" value="Integrase_recombinase_N"/>
</dbReference>
<dbReference type="SUPFAM" id="SSF56349">
    <property type="entry name" value="DNA breaking-rejoining enzymes"/>
    <property type="match status" value="1"/>
</dbReference>
<dbReference type="Gene3D" id="1.10.443.10">
    <property type="entry name" value="Intergrase catalytic core"/>
    <property type="match status" value="1"/>
</dbReference>
<evidence type="ECO:0000313" key="9">
    <source>
        <dbReference type="Proteomes" id="UP000180175"/>
    </source>
</evidence>
<dbReference type="OrthoDB" id="107900at2"/>
<proteinExistence type="inferred from homology"/>
<dbReference type="CDD" id="cd00397">
    <property type="entry name" value="DNA_BRE_C"/>
    <property type="match status" value="1"/>
</dbReference>
<reference evidence="8 9" key="3">
    <citation type="journal article" date="2019" name="Int. J. Syst. Evol. Microbiol.">
        <title>Anaerobacillus isosaccharinicus sp. nov., an alkaliphilic bacterium which degrades isosaccharinic acid.</title>
        <authorList>
            <person name="Bassil N.M."/>
            <person name="Lloyd J.R."/>
        </authorList>
    </citation>
    <scope>NUCLEOTIDE SEQUENCE [LARGE SCALE GENOMIC DNA]</scope>
    <source>
        <strain evidence="8 9">NB2006</strain>
    </source>
</reference>
<dbReference type="GO" id="GO:0003677">
    <property type="term" value="F:DNA binding"/>
    <property type="evidence" value="ECO:0007669"/>
    <property type="project" value="UniProtKB-UniRule"/>
</dbReference>
<evidence type="ECO:0000256" key="4">
    <source>
        <dbReference type="PROSITE-ProRule" id="PRU01248"/>
    </source>
</evidence>
<dbReference type="PANTHER" id="PTHR30349:SF64">
    <property type="entry name" value="PROPHAGE INTEGRASE INTD-RELATED"/>
    <property type="match status" value="1"/>
</dbReference>
<dbReference type="RefSeq" id="WP_071317019.1">
    <property type="nucleotide sequence ID" value="NZ_CP063356.2"/>
</dbReference>
<dbReference type="PROSITE" id="PS51900">
    <property type="entry name" value="CB"/>
    <property type="match status" value="1"/>
</dbReference>
<dbReference type="InterPro" id="IPR013762">
    <property type="entry name" value="Integrase-like_cat_sf"/>
</dbReference>
<dbReference type="EMBL" id="LQXD01000083">
    <property type="protein sequence ID" value="OIJ19126.1"/>
    <property type="molecule type" value="Genomic_DNA"/>
</dbReference>